<gene>
    <name evidence="3" type="ORF">BSL78_06239</name>
</gene>
<organism evidence="3 4">
    <name type="scientific">Stichopus japonicus</name>
    <name type="common">Sea cucumber</name>
    <dbReference type="NCBI Taxonomy" id="307972"/>
    <lineage>
        <taxon>Eukaryota</taxon>
        <taxon>Metazoa</taxon>
        <taxon>Echinodermata</taxon>
        <taxon>Eleutherozoa</taxon>
        <taxon>Echinozoa</taxon>
        <taxon>Holothuroidea</taxon>
        <taxon>Aspidochirotacea</taxon>
        <taxon>Aspidochirotida</taxon>
        <taxon>Stichopodidae</taxon>
        <taxon>Apostichopus</taxon>
    </lineage>
</organism>
<name>A0A2G8L9A1_STIJA</name>
<reference evidence="3 4" key="1">
    <citation type="journal article" date="2017" name="PLoS Biol.">
        <title>The sea cucumber genome provides insights into morphological evolution and visceral regeneration.</title>
        <authorList>
            <person name="Zhang X."/>
            <person name="Sun L."/>
            <person name="Yuan J."/>
            <person name="Sun Y."/>
            <person name="Gao Y."/>
            <person name="Zhang L."/>
            <person name="Li S."/>
            <person name="Dai H."/>
            <person name="Hamel J.F."/>
            <person name="Liu C."/>
            <person name="Yu Y."/>
            <person name="Liu S."/>
            <person name="Lin W."/>
            <person name="Guo K."/>
            <person name="Jin S."/>
            <person name="Xu P."/>
            <person name="Storey K.B."/>
            <person name="Huan P."/>
            <person name="Zhang T."/>
            <person name="Zhou Y."/>
            <person name="Zhang J."/>
            <person name="Lin C."/>
            <person name="Li X."/>
            <person name="Xing L."/>
            <person name="Huo D."/>
            <person name="Sun M."/>
            <person name="Wang L."/>
            <person name="Mercier A."/>
            <person name="Li F."/>
            <person name="Yang H."/>
            <person name="Xiang J."/>
        </authorList>
    </citation>
    <scope>NUCLEOTIDE SEQUENCE [LARGE SCALE GENOMIC DNA]</scope>
    <source>
        <strain evidence="3">Shaxun</strain>
        <tissue evidence="3">Muscle</tissue>
    </source>
</reference>
<dbReference type="EMBL" id="MRZV01000162">
    <property type="protein sequence ID" value="PIK56837.1"/>
    <property type="molecule type" value="Genomic_DNA"/>
</dbReference>
<evidence type="ECO:0000313" key="4">
    <source>
        <dbReference type="Proteomes" id="UP000230750"/>
    </source>
</evidence>
<evidence type="ECO:0000256" key="1">
    <source>
        <dbReference type="ARBA" id="ARBA00007285"/>
    </source>
</evidence>
<protein>
    <recommendedName>
        <fullName evidence="2">DUF3456 domain-containing protein</fullName>
    </recommendedName>
</protein>
<accession>A0A2G8L9A1</accession>
<dbReference type="STRING" id="307972.A0A2G8L9A1"/>
<dbReference type="Pfam" id="PF11938">
    <property type="entry name" value="DUF3456"/>
    <property type="match status" value="1"/>
</dbReference>
<keyword evidence="4" id="KW-1185">Reference proteome</keyword>
<evidence type="ECO:0000259" key="2">
    <source>
        <dbReference type="Pfam" id="PF11938"/>
    </source>
</evidence>
<dbReference type="Proteomes" id="UP000230750">
    <property type="component" value="Unassembled WGS sequence"/>
</dbReference>
<dbReference type="GO" id="GO:0005783">
    <property type="term" value="C:endoplasmic reticulum"/>
    <property type="evidence" value="ECO:0007669"/>
    <property type="project" value="TreeGrafter"/>
</dbReference>
<evidence type="ECO:0000313" key="3">
    <source>
        <dbReference type="EMBL" id="PIK56837.1"/>
    </source>
</evidence>
<dbReference type="InterPro" id="IPR021852">
    <property type="entry name" value="DUF3456"/>
</dbReference>
<dbReference type="PANTHER" id="PTHR13341">
    <property type="entry name" value="MIR-INTERACTING SAPOSIN-LIKE PROTEIN"/>
    <property type="match status" value="1"/>
</dbReference>
<comment type="similarity">
    <text evidence="1">Belongs to the canopy family.</text>
</comment>
<feature type="domain" description="DUF3456" evidence="2">
    <location>
        <begin position="42"/>
        <end position="184"/>
    </location>
</feature>
<sequence length="191" mass="22161">MVWFYIFTEMEMNTFCCTIVISLFNILLQTDKVWAKRDPQIYCGACTALIDEIRYAIETEDPRRKIDVGSFRIDPNGQRKHETIPYAGSETHLHEIVETVCDKMTDYAVKTDPETEKISYVRFQARGDEPLELEHISITAETGKKLKIACGNILEDFEDDIIEHFKAKTMNIHEELCDNIIGYCRPNKDEL</sequence>
<dbReference type="OrthoDB" id="192915at2759"/>
<dbReference type="InterPro" id="IPR042415">
    <property type="entry name" value="CNPY"/>
</dbReference>
<proteinExistence type="inferred from homology"/>
<dbReference type="AlphaFoldDB" id="A0A2G8L9A1"/>
<dbReference type="PANTHER" id="PTHR13341:SF2">
    <property type="entry name" value="PROTEIN SEELE"/>
    <property type="match status" value="1"/>
</dbReference>
<comment type="caution">
    <text evidence="3">The sequence shown here is derived from an EMBL/GenBank/DDBJ whole genome shotgun (WGS) entry which is preliminary data.</text>
</comment>